<protein>
    <recommendedName>
        <fullName evidence="2">Reverse transcriptase domain-containing protein</fullName>
    </recommendedName>
</protein>
<evidence type="ECO:0000259" key="2">
    <source>
        <dbReference type="PROSITE" id="PS50878"/>
    </source>
</evidence>
<sequence>MHASDRHVEDDDPDVVHYHRYGRIIIVPKGNGDEDEEEEENVGSAVAARTNKTTDVPQAAGSMVVYKAPTRTEDISEKIQTESPSSWKSKMLSTEANGWGIWAIREAQALGPLELDMPHDGDDAFHDLFTSVEDVAGTSDVSDRFHGVQQALNQAAAGHRETCSRSRTELHRYETDLQREKRNQKSPNLEDYVNESTSIPSEIKAMRGIDLVVDLNAEKEENHMKRGQSSQVPQQQIEVTSLNKVTVVIPEDQMQTEQGNEGEDDGFSPKKRKDLWCSLETIHAQIDGPWCIRGDFNVILDPDEKRGGRPHKMYKSLDFSSCMNNCEVMDLGFVGPKFTWCNNWEPKEESEKEQPSFMQLMEEVWKTRINGNSMWRLQQNLKLLSRRLSQWSKEYIGNIYEQVHMWGAKVHDLEELNLANNTDTSRAKLNKGQAKYIKWMIMQDALLRHKSRIKWFEEGESNTNYFHSTIKDRRRRLQLHRIKDHKNRWVEGDDNISKATIHYLQKLFNIKHQLNDYDILNFIPKCITTDDNAHLTAIPDIEKIKEVIFNMSSFSAAGPDSYNGTFFQKYWEIIKKDIHEFIQDCFNGKRMAKFFSHTCLVLIPKVDAPTNFSELRPISLSNFTSKIISKILARRLNPLLEKLISENQSGFVKGRMITENILPAQEIAQNINKNKRGGNMIIKLDMAKAYDRMSWNFLMSKGFFTSSQGLKQSDLLSPSLFIIGAEVLTRSLNSLTAQANFTPFTMDHRGPIINHLTYADDIVIFSGENNASIKLIKKQIRRYEKAYGKTTTLFDGMLSKIEKKLNGCKGRMISIGGRAIIIKHVIQSMPTYILSAMIPPKCTIRLMEKHFAKFFWGANEGKNNYHWSSWHNMCLPKDEGGIGIMRMEDVIKTTSIKRSKYYKRAHPVKKLSISSDSHMWKNLMKIKDKADPHIYWKIQAGNSSFWWDNWTGNGPLASLVQKTMKSAKVQVNNFIYNETWDINKLEQLLPINIINIITSLDIGNCHMDDFSVWNIFEDGHFSNKTAWNSCRYGNQKRFQLNHMKYQTIWTIKAVISKIMPGVDLQLQWPVLCGRMERLRPLQSWKQVLWKPFTRGTLKVNIDGSYSKKNGKAGIRGIVRDINGDLMMALSLPITCDSNNMTEAKAVEFGGKWCNRLRYTNFTLEINSMVIANMLSNRDTNNLKIKMVIDMTIDILQLATVTV</sequence>
<dbReference type="SUPFAM" id="SSF56219">
    <property type="entry name" value="DNase I-like"/>
    <property type="match status" value="1"/>
</dbReference>
<dbReference type="InterPro" id="IPR036691">
    <property type="entry name" value="Endo/exonu/phosph_ase_sf"/>
</dbReference>
<gene>
    <name evidence="3" type="primary">LOC107773821</name>
</gene>
<dbReference type="InterPro" id="IPR044730">
    <property type="entry name" value="RNase_H-like_dom_plant"/>
</dbReference>
<dbReference type="AlphaFoldDB" id="A0A1S3Y982"/>
<evidence type="ECO:0000313" key="3">
    <source>
        <dbReference type="RefSeq" id="XP_016448725.1"/>
    </source>
</evidence>
<dbReference type="InterPro" id="IPR052343">
    <property type="entry name" value="Retrotransposon-Effector_Assoc"/>
</dbReference>
<reference evidence="3" key="1">
    <citation type="submission" date="2025-08" db="UniProtKB">
        <authorList>
            <consortium name="RefSeq"/>
        </authorList>
    </citation>
    <scope>IDENTIFICATION</scope>
</reference>
<dbReference type="GO" id="GO:0003676">
    <property type="term" value="F:nucleic acid binding"/>
    <property type="evidence" value="ECO:0007669"/>
    <property type="project" value="InterPro"/>
</dbReference>
<dbReference type="CDD" id="cd06222">
    <property type="entry name" value="RNase_H_like"/>
    <property type="match status" value="1"/>
</dbReference>
<dbReference type="OrthoDB" id="1166723at2759"/>
<dbReference type="RefSeq" id="XP_016448725.1">
    <property type="nucleotide sequence ID" value="XM_016593239.1"/>
</dbReference>
<name>A0A1S3Y982_TOBAC</name>
<proteinExistence type="predicted"/>
<dbReference type="CDD" id="cd01650">
    <property type="entry name" value="RT_nLTR_like"/>
    <property type="match status" value="1"/>
</dbReference>
<dbReference type="InterPro" id="IPR002156">
    <property type="entry name" value="RNaseH_domain"/>
</dbReference>
<dbReference type="Pfam" id="PF13456">
    <property type="entry name" value="RVT_3"/>
    <property type="match status" value="1"/>
</dbReference>
<dbReference type="KEGG" id="nta:107773821"/>
<dbReference type="SUPFAM" id="SSF56672">
    <property type="entry name" value="DNA/RNA polymerases"/>
    <property type="match status" value="1"/>
</dbReference>
<dbReference type="SMR" id="A0A1S3Y982"/>
<dbReference type="Pfam" id="PF00078">
    <property type="entry name" value="RVT_1"/>
    <property type="match status" value="1"/>
</dbReference>
<feature type="region of interest" description="Disordered" evidence="1">
    <location>
        <begin position="29"/>
        <end position="55"/>
    </location>
</feature>
<dbReference type="InterPro" id="IPR036397">
    <property type="entry name" value="RNaseH_sf"/>
</dbReference>
<accession>A0A1S3Y982</accession>
<dbReference type="PANTHER" id="PTHR46890:SF28">
    <property type="entry name" value="REVERSE TRANSCRIPTASE DOMAIN-CONTAINING PROTEIN"/>
    <property type="match status" value="1"/>
</dbReference>
<dbReference type="PANTHER" id="PTHR46890">
    <property type="entry name" value="NON-LTR RETROLELEMENT REVERSE TRANSCRIPTASE-LIKE PROTEIN-RELATED"/>
    <property type="match status" value="1"/>
</dbReference>
<dbReference type="Gene3D" id="3.60.10.10">
    <property type="entry name" value="Endonuclease/exonuclease/phosphatase"/>
    <property type="match status" value="1"/>
</dbReference>
<evidence type="ECO:0000256" key="1">
    <source>
        <dbReference type="SAM" id="MobiDB-lite"/>
    </source>
</evidence>
<dbReference type="Gene3D" id="3.30.420.10">
    <property type="entry name" value="Ribonuclease H-like superfamily/Ribonuclease H"/>
    <property type="match status" value="1"/>
</dbReference>
<dbReference type="GO" id="GO:0004523">
    <property type="term" value="F:RNA-DNA hybrid ribonuclease activity"/>
    <property type="evidence" value="ECO:0007669"/>
    <property type="project" value="InterPro"/>
</dbReference>
<dbReference type="PROSITE" id="PS50878">
    <property type="entry name" value="RT_POL"/>
    <property type="match status" value="1"/>
</dbReference>
<feature type="domain" description="Reverse transcriptase" evidence="2">
    <location>
        <begin position="584"/>
        <end position="820"/>
    </location>
</feature>
<dbReference type="PaxDb" id="4097-A0A1S3Y982"/>
<dbReference type="SUPFAM" id="SSF53098">
    <property type="entry name" value="Ribonuclease H-like"/>
    <property type="match status" value="1"/>
</dbReference>
<dbReference type="InterPro" id="IPR000477">
    <property type="entry name" value="RT_dom"/>
</dbReference>
<organism evidence="3">
    <name type="scientific">Nicotiana tabacum</name>
    <name type="common">Common tobacco</name>
    <dbReference type="NCBI Taxonomy" id="4097"/>
    <lineage>
        <taxon>Eukaryota</taxon>
        <taxon>Viridiplantae</taxon>
        <taxon>Streptophyta</taxon>
        <taxon>Embryophyta</taxon>
        <taxon>Tracheophyta</taxon>
        <taxon>Spermatophyta</taxon>
        <taxon>Magnoliopsida</taxon>
        <taxon>eudicotyledons</taxon>
        <taxon>Gunneridae</taxon>
        <taxon>Pentapetalae</taxon>
        <taxon>asterids</taxon>
        <taxon>lamiids</taxon>
        <taxon>Solanales</taxon>
        <taxon>Solanaceae</taxon>
        <taxon>Nicotianoideae</taxon>
        <taxon>Nicotianeae</taxon>
        <taxon>Nicotiana</taxon>
    </lineage>
</organism>
<dbReference type="OMA" id="TINAKTH"/>
<dbReference type="InterPro" id="IPR012337">
    <property type="entry name" value="RNaseH-like_sf"/>
</dbReference>
<dbReference type="InterPro" id="IPR043502">
    <property type="entry name" value="DNA/RNA_pol_sf"/>
</dbReference>